<comment type="caution">
    <text evidence="1">The sequence shown here is derived from an EMBL/GenBank/DDBJ whole genome shotgun (WGS) entry which is preliminary data.</text>
</comment>
<evidence type="ECO:0000313" key="2">
    <source>
        <dbReference type="Proteomes" id="UP000828048"/>
    </source>
</evidence>
<sequence length="171" mass="19041">MAKTDAMKIKFITKETVISSSPTLPHFRTFNLSLLDQLVPSLSKHSFRNLLVALAGQDDGTTETNDFSSFVCYLRKQSLSIRNKWFNKLKENTGDENDSGFWTCLGSWGKPTWVRMCDALETPNLATLADTSDGEGIEAWMSCAEKEDKAFSERGLESLAFASLNSSPLIQ</sequence>
<proteinExistence type="predicted"/>
<evidence type="ECO:0000313" key="1">
    <source>
        <dbReference type="EMBL" id="KAH7838869.1"/>
    </source>
</evidence>
<protein>
    <submittedName>
        <fullName evidence="1">Uncharacterized protein</fullName>
    </submittedName>
</protein>
<reference evidence="1 2" key="1">
    <citation type="journal article" date="2021" name="Hortic Res">
        <title>High-quality reference genome and annotation aids understanding of berry development for evergreen blueberry (Vaccinium darrowii).</title>
        <authorList>
            <person name="Yu J."/>
            <person name="Hulse-Kemp A.M."/>
            <person name="Babiker E."/>
            <person name="Staton M."/>
        </authorList>
    </citation>
    <scope>NUCLEOTIDE SEQUENCE [LARGE SCALE GENOMIC DNA]</scope>
    <source>
        <strain evidence="2">cv. NJ 8807/NJ 8810</strain>
        <tissue evidence="1">Young leaf</tissue>
    </source>
</reference>
<name>A0ACB7XE11_9ERIC</name>
<gene>
    <name evidence="1" type="ORF">Vadar_032095</name>
</gene>
<organism evidence="1 2">
    <name type="scientific">Vaccinium darrowii</name>
    <dbReference type="NCBI Taxonomy" id="229202"/>
    <lineage>
        <taxon>Eukaryota</taxon>
        <taxon>Viridiplantae</taxon>
        <taxon>Streptophyta</taxon>
        <taxon>Embryophyta</taxon>
        <taxon>Tracheophyta</taxon>
        <taxon>Spermatophyta</taxon>
        <taxon>Magnoliopsida</taxon>
        <taxon>eudicotyledons</taxon>
        <taxon>Gunneridae</taxon>
        <taxon>Pentapetalae</taxon>
        <taxon>asterids</taxon>
        <taxon>Ericales</taxon>
        <taxon>Ericaceae</taxon>
        <taxon>Vaccinioideae</taxon>
        <taxon>Vaccinieae</taxon>
        <taxon>Vaccinium</taxon>
    </lineage>
</organism>
<keyword evidence="2" id="KW-1185">Reference proteome</keyword>
<dbReference type="Proteomes" id="UP000828048">
    <property type="component" value="Chromosome 6"/>
</dbReference>
<accession>A0ACB7XE11</accession>
<dbReference type="EMBL" id="CM037156">
    <property type="protein sequence ID" value="KAH7838869.1"/>
    <property type="molecule type" value="Genomic_DNA"/>
</dbReference>